<feature type="region of interest" description="Disordered" evidence="1">
    <location>
        <begin position="98"/>
        <end position="131"/>
    </location>
</feature>
<gene>
    <name evidence="2" type="ORF">ABWK59_20310</name>
</gene>
<name>A0AAU8JZ38_9ACTN</name>
<proteinExistence type="predicted"/>
<accession>A0AAU8JZ38</accession>
<feature type="region of interest" description="Disordered" evidence="1">
    <location>
        <begin position="1"/>
        <end position="23"/>
    </location>
</feature>
<reference evidence="2" key="1">
    <citation type="submission" date="2024-06" db="EMBL/GenBank/DDBJ databases">
        <title>The genome sequences of Kitasatospora sp. strain HUAS MG31.</title>
        <authorList>
            <person name="Mo P."/>
        </authorList>
    </citation>
    <scope>NUCLEOTIDE SEQUENCE</scope>
    <source>
        <strain evidence="2">HUAS MG31</strain>
    </source>
</reference>
<feature type="compositionally biased region" description="Low complexity" evidence="1">
    <location>
        <begin position="112"/>
        <end position="131"/>
    </location>
</feature>
<dbReference type="RefSeq" id="WP_354642022.1">
    <property type="nucleotide sequence ID" value="NZ_CP159872.1"/>
</dbReference>
<dbReference type="KEGG" id="kcm:ABWK59_20310"/>
<organism evidence="2">
    <name type="scientific">Kitasatospora camelliae</name>
    <dbReference type="NCBI Taxonomy" id="3156397"/>
    <lineage>
        <taxon>Bacteria</taxon>
        <taxon>Bacillati</taxon>
        <taxon>Actinomycetota</taxon>
        <taxon>Actinomycetes</taxon>
        <taxon>Kitasatosporales</taxon>
        <taxon>Streptomycetaceae</taxon>
        <taxon>Kitasatospora</taxon>
    </lineage>
</organism>
<evidence type="ECO:0000256" key="1">
    <source>
        <dbReference type="SAM" id="MobiDB-lite"/>
    </source>
</evidence>
<dbReference type="EMBL" id="CP159872">
    <property type="protein sequence ID" value="XCM81086.1"/>
    <property type="molecule type" value="Genomic_DNA"/>
</dbReference>
<dbReference type="AlphaFoldDB" id="A0AAU8JZ38"/>
<sequence>MSDTIGSPLSGGGAPSGLGVTTRPRNSVETVREAYSFVCLSCGYGWEQAYDIEHHKARDGQTVFEYKANGLRVPSPLKNPTCPGCGGHKVRIMREGRVATADRSSTPAPGYAPHAEPADAEAPVPAPAEMPAGTRRRWFGFFSRRAD</sequence>
<evidence type="ECO:0000313" key="2">
    <source>
        <dbReference type="EMBL" id="XCM81086.1"/>
    </source>
</evidence>
<protein>
    <submittedName>
        <fullName evidence="2">Uncharacterized protein</fullName>
    </submittedName>
</protein>